<dbReference type="InterPro" id="IPR016169">
    <property type="entry name" value="FAD-bd_PCMH_sub2"/>
</dbReference>
<evidence type="ECO:0000256" key="4">
    <source>
        <dbReference type="ARBA" id="ARBA00022692"/>
    </source>
</evidence>
<keyword evidence="4 10" id="KW-0812">Transmembrane</keyword>
<dbReference type="RefSeq" id="WP_345012874.1">
    <property type="nucleotide sequence ID" value="NZ_BAABFC010000013.1"/>
</dbReference>
<dbReference type="PROSITE" id="PS51371">
    <property type="entry name" value="CBS"/>
    <property type="match status" value="1"/>
</dbReference>
<dbReference type="PANTHER" id="PTHR22777">
    <property type="entry name" value="HEMOLYSIN-RELATED"/>
    <property type="match status" value="1"/>
</dbReference>
<feature type="transmembrane region" description="Helical" evidence="11">
    <location>
        <begin position="6"/>
        <end position="25"/>
    </location>
</feature>
<evidence type="ECO:0000313" key="14">
    <source>
        <dbReference type="EMBL" id="GAA4500112.1"/>
    </source>
</evidence>
<name>A0ABP8QBZ3_9GAMM</name>
<sequence>MDSISTNALLISLVVLLVISAFFSGSETGMMSLNRYKLRHLVKSKHKGAMRVEALLSRPDRLIGLILIGNNLVNILASSIATVLAIRLFGDLGIALATAGLTIVILIFSEVTPKTLAAMYPEKVAYPASIILKGLMFLLYPLVWSLNGLTNAVLAMLGIQVKNKDDTLSTEELRTVVNEAGALIPRRNQEMLLGILDLSKVTVEEIMVPRNEIYAININDEWKTILRQLTNTPHTKVLLYRDSLDDAVGFVHAREALRLLAKDQFNKAALLRTVREVYYIPEGTALSVQLVKFQRNKERIGLVVDEYGDIRGLTTLDDILEEIVGDFTTSLAPSPSEEIQPLPEGGYLVEGGIHLRELAKELGWELNMEGAVTLNGLILEYLQELPKPGDKIELDQRLIEILAVENNMVKQARISDLPTQENDA</sequence>
<gene>
    <name evidence="14" type="ORF">GCM10023095_21320</name>
</gene>
<comment type="similarity">
    <text evidence="2">Belongs to the UPF0053 family.</text>
</comment>
<keyword evidence="7 9" id="KW-0129">CBS domain</keyword>
<dbReference type="CDD" id="cd04590">
    <property type="entry name" value="CBS_pair_CorC_HlyC_assoc"/>
    <property type="match status" value="1"/>
</dbReference>
<keyword evidence="15" id="KW-1185">Reference proteome</keyword>
<evidence type="ECO:0000259" key="12">
    <source>
        <dbReference type="PROSITE" id="PS51371"/>
    </source>
</evidence>
<dbReference type="Pfam" id="PF00571">
    <property type="entry name" value="CBS"/>
    <property type="match status" value="1"/>
</dbReference>
<dbReference type="Proteomes" id="UP001501321">
    <property type="component" value="Unassembled WGS sequence"/>
</dbReference>
<dbReference type="SUPFAM" id="SSF54631">
    <property type="entry name" value="CBS-domain pair"/>
    <property type="match status" value="1"/>
</dbReference>
<evidence type="ECO:0000256" key="1">
    <source>
        <dbReference type="ARBA" id="ARBA00004651"/>
    </source>
</evidence>
<protein>
    <submittedName>
        <fullName evidence="14">CNNM domain-containing protein</fullName>
    </submittedName>
</protein>
<dbReference type="Pfam" id="PF01595">
    <property type="entry name" value="CNNM"/>
    <property type="match status" value="1"/>
</dbReference>
<dbReference type="PANTHER" id="PTHR22777:SF32">
    <property type="entry name" value="UPF0053 INNER MEMBRANE PROTEIN YFJD"/>
    <property type="match status" value="1"/>
</dbReference>
<feature type="transmembrane region" description="Helical" evidence="11">
    <location>
        <begin position="124"/>
        <end position="144"/>
    </location>
</feature>
<dbReference type="Gene3D" id="3.30.465.10">
    <property type="match status" value="1"/>
</dbReference>
<evidence type="ECO:0000256" key="11">
    <source>
        <dbReference type="SAM" id="Phobius"/>
    </source>
</evidence>
<dbReference type="SUPFAM" id="SSF56176">
    <property type="entry name" value="FAD-binding/transporter-associated domain-like"/>
    <property type="match status" value="1"/>
</dbReference>
<evidence type="ECO:0000313" key="15">
    <source>
        <dbReference type="Proteomes" id="UP001501321"/>
    </source>
</evidence>
<comment type="caution">
    <text evidence="14">The sequence shown here is derived from an EMBL/GenBank/DDBJ whole genome shotgun (WGS) entry which is preliminary data.</text>
</comment>
<dbReference type="InterPro" id="IPR036318">
    <property type="entry name" value="FAD-bd_PCMH-like_sf"/>
</dbReference>
<feature type="transmembrane region" description="Helical" evidence="11">
    <location>
        <begin position="92"/>
        <end position="112"/>
    </location>
</feature>
<feature type="domain" description="CBS" evidence="12">
    <location>
        <begin position="273"/>
        <end position="330"/>
    </location>
</feature>
<dbReference type="InterPro" id="IPR002550">
    <property type="entry name" value="CNNM"/>
</dbReference>
<evidence type="ECO:0000259" key="13">
    <source>
        <dbReference type="PROSITE" id="PS51846"/>
    </source>
</evidence>
<evidence type="ECO:0000256" key="5">
    <source>
        <dbReference type="ARBA" id="ARBA00022737"/>
    </source>
</evidence>
<comment type="subcellular location">
    <subcellularLocation>
        <location evidence="1">Cell membrane</location>
        <topology evidence="1">Multi-pass membrane protein</topology>
    </subcellularLocation>
</comment>
<keyword evidence="6 10" id="KW-1133">Transmembrane helix</keyword>
<dbReference type="EMBL" id="BAABFC010000013">
    <property type="protein sequence ID" value="GAA4500112.1"/>
    <property type="molecule type" value="Genomic_DNA"/>
</dbReference>
<dbReference type="Gene3D" id="3.10.580.10">
    <property type="entry name" value="CBS-domain"/>
    <property type="match status" value="1"/>
</dbReference>
<evidence type="ECO:0000256" key="9">
    <source>
        <dbReference type="PROSITE-ProRule" id="PRU00703"/>
    </source>
</evidence>
<accession>A0ABP8QBZ3</accession>
<dbReference type="SMART" id="SM01091">
    <property type="entry name" value="CorC_HlyC"/>
    <property type="match status" value="1"/>
</dbReference>
<dbReference type="InterPro" id="IPR000644">
    <property type="entry name" value="CBS_dom"/>
</dbReference>
<evidence type="ECO:0000256" key="10">
    <source>
        <dbReference type="PROSITE-ProRule" id="PRU01193"/>
    </source>
</evidence>
<feature type="domain" description="CNNM transmembrane" evidence="13">
    <location>
        <begin position="2"/>
        <end position="191"/>
    </location>
</feature>
<keyword evidence="8 10" id="KW-0472">Membrane</keyword>
<dbReference type="InterPro" id="IPR005170">
    <property type="entry name" value="Transptr-assoc_dom"/>
</dbReference>
<proteinExistence type="inferred from homology"/>
<dbReference type="NCBIfam" id="NF008604">
    <property type="entry name" value="PRK11573.1"/>
    <property type="match status" value="1"/>
</dbReference>
<dbReference type="PROSITE" id="PS51846">
    <property type="entry name" value="CNNM"/>
    <property type="match status" value="1"/>
</dbReference>
<evidence type="ECO:0000256" key="3">
    <source>
        <dbReference type="ARBA" id="ARBA00022475"/>
    </source>
</evidence>
<organism evidence="14 15">
    <name type="scientific">Pseudaeromonas paramecii</name>
    <dbReference type="NCBI Taxonomy" id="2138166"/>
    <lineage>
        <taxon>Bacteria</taxon>
        <taxon>Pseudomonadati</taxon>
        <taxon>Pseudomonadota</taxon>
        <taxon>Gammaproteobacteria</taxon>
        <taxon>Aeromonadales</taxon>
        <taxon>Aeromonadaceae</taxon>
        <taxon>Pseudaeromonas</taxon>
    </lineage>
</organism>
<dbReference type="Pfam" id="PF03471">
    <property type="entry name" value="CorC_HlyC"/>
    <property type="match status" value="1"/>
</dbReference>
<evidence type="ECO:0000256" key="8">
    <source>
        <dbReference type="ARBA" id="ARBA00023136"/>
    </source>
</evidence>
<evidence type="ECO:0000256" key="6">
    <source>
        <dbReference type="ARBA" id="ARBA00022989"/>
    </source>
</evidence>
<dbReference type="InterPro" id="IPR044751">
    <property type="entry name" value="Ion_transp-like_CBS"/>
</dbReference>
<keyword evidence="5" id="KW-0677">Repeat</keyword>
<feature type="transmembrane region" description="Helical" evidence="11">
    <location>
        <begin position="62"/>
        <end position="86"/>
    </location>
</feature>
<evidence type="ECO:0000256" key="7">
    <source>
        <dbReference type="ARBA" id="ARBA00023122"/>
    </source>
</evidence>
<reference evidence="15" key="1">
    <citation type="journal article" date="2019" name="Int. J. Syst. Evol. Microbiol.">
        <title>The Global Catalogue of Microorganisms (GCM) 10K type strain sequencing project: providing services to taxonomists for standard genome sequencing and annotation.</title>
        <authorList>
            <consortium name="The Broad Institute Genomics Platform"/>
            <consortium name="The Broad Institute Genome Sequencing Center for Infectious Disease"/>
            <person name="Wu L."/>
            <person name="Ma J."/>
        </authorList>
    </citation>
    <scope>NUCLEOTIDE SEQUENCE [LARGE SCALE GENOMIC DNA]</scope>
    <source>
        <strain evidence="15">JCM 32226</strain>
    </source>
</reference>
<dbReference type="InterPro" id="IPR046342">
    <property type="entry name" value="CBS_dom_sf"/>
</dbReference>
<keyword evidence="3" id="KW-1003">Cell membrane</keyword>
<evidence type="ECO:0000256" key="2">
    <source>
        <dbReference type="ARBA" id="ARBA00006337"/>
    </source>
</evidence>